<evidence type="ECO:0000259" key="7">
    <source>
        <dbReference type="PROSITE" id="PS51903"/>
    </source>
</evidence>
<dbReference type="InterPro" id="IPR058680">
    <property type="entry name" value="NBD_SMAX1-like"/>
</dbReference>
<dbReference type="InterPro" id="IPR051650">
    <property type="entry name" value="SL_signaling_regulator"/>
</dbReference>
<keyword evidence="2 5" id="KW-0677">Repeat</keyword>
<dbReference type="Pfam" id="PF02861">
    <property type="entry name" value="Clp_N"/>
    <property type="match status" value="1"/>
</dbReference>
<dbReference type="InterPro" id="IPR027417">
    <property type="entry name" value="P-loop_NTPase"/>
</dbReference>
<dbReference type="InterPro" id="IPR036628">
    <property type="entry name" value="Clp_N_dom_sf"/>
</dbReference>
<feature type="compositionally biased region" description="Polar residues" evidence="6">
    <location>
        <begin position="577"/>
        <end position="589"/>
    </location>
</feature>
<proteinExistence type="inferred from homology"/>
<reference evidence="8 9" key="1">
    <citation type="submission" date="2020-06" db="EMBL/GenBank/DDBJ databases">
        <title>Transcriptomic and genomic resources for Thalictrum thalictroides and T. hernandezii: Facilitating candidate gene discovery in an emerging model plant lineage.</title>
        <authorList>
            <person name="Arias T."/>
            <person name="Riano-Pachon D.M."/>
            <person name="Di Stilio V.S."/>
        </authorList>
    </citation>
    <scope>NUCLEOTIDE SEQUENCE [LARGE SCALE GENOMIC DNA]</scope>
    <source>
        <strain evidence="9">cv. WT478/WT964</strain>
        <tissue evidence="8">Leaves</tissue>
    </source>
</reference>
<evidence type="ECO:0000256" key="6">
    <source>
        <dbReference type="SAM" id="MobiDB-lite"/>
    </source>
</evidence>
<comment type="similarity">
    <text evidence="1">Belongs to the ClpA/ClpB family.</text>
</comment>
<dbReference type="Proteomes" id="UP000554482">
    <property type="component" value="Unassembled WGS sequence"/>
</dbReference>
<evidence type="ECO:0000313" key="8">
    <source>
        <dbReference type="EMBL" id="KAF5178320.1"/>
    </source>
</evidence>
<evidence type="ECO:0000256" key="1">
    <source>
        <dbReference type="ARBA" id="ARBA00008675"/>
    </source>
</evidence>
<keyword evidence="4" id="KW-0804">Transcription</keyword>
<protein>
    <submittedName>
        <fullName evidence="8">Smax1-like</fullName>
    </submittedName>
</protein>
<keyword evidence="3" id="KW-0805">Transcription regulation</keyword>
<dbReference type="AlphaFoldDB" id="A0A7J6V1V3"/>
<gene>
    <name evidence="8" type="ORF">FRX31_032094</name>
</gene>
<evidence type="ECO:0000256" key="3">
    <source>
        <dbReference type="ARBA" id="ARBA00023015"/>
    </source>
</evidence>
<dbReference type="Gene3D" id="3.40.50.300">
    <property type="entry name" value="P-loop containing nucleotide triphosphate hydrolases"/>
    <property type="match status" value="2"/>
</dbReference>
<dbReference type="SUPFAM" id="SSF81923">
    <property type="entry name" value="Double Clp-N motif"/>
    <property type="match status" value="1"/>
</dbReference>
<dbReference type="PANTHER" id="PTHR43572">
    <property type="entry name" value="CHAPERONE PROTEIN CLPD, CHLOROPLASTIC"/>
    <property type="match status" value="1"/>
</dbReference>
<comment type="caution">
    <text evidence="8">The sequence shown here is derived from an EMBL/GenBank/DDBJ whole genome shotgun (WGS) entry which is preliminary data.</text>
</comment>
<dbReference type="Gene3D" id="1.10.1780.10">
    <property type="entry name" value="Clp, N-terminal domain"/>
    <property type="match status" value="1"/>
</dbReference>
<dbReference type="OrthoDB" id="1872342at2759"/>
<dbReference type="EMBL" id="JABWDY010040183">
    <property type="protein sequence ID" value="KAF5178320.1"/>
    <property type="molecule type" value="Genomic_DNA"/>
</dbReference>
<evidence type="ECO:0000313" key="9">
    <source>
        <dbReference type="Proteomes" id="UP000554482"/>
    </source>
</evidence>
<dbReference type="FunFam" id="1.10.1780.10:FF:000005">
    <property type="entry name" value="protein SUPPRESSOR OF MAX2 1"/>
    <property type="match status" value="1"/>
</dbReference>
<evidence type="ECO:0000256" key="5">
    <source>
        <dbReference type="PROSITE-ProRule" id="PRU01251"/>
    </source>
</evidence>
<dbReference type="PANTHER" id="PTHR43572:SF3">
    <property type="entry name" value="PROTEIN SMAX1-LIKE 5"/>
    <property type="match status" value="1"/>
</dbReference>
<organism evidence="8 9">
    <name type="scientific">Thalictrum thalictroides</name>
    <name type="common">Rue-anemone</name>
    <name type="synonym">Anemone thalictroides</name>
    <dbReference type="NCBI Taxonomy" id="46969"/>
    <lineage>
        <taxon>Eukaryota</taxon>
        <taxon>Viridiplantae</taxon>
        <taxon>Streptophyta</taxon>
        <taxon>Embryophyta</taxon>
        <taxon>Tracheophyta</taxon>
        <taxon>Spermatophyta</taxon>
        <taxon>Magnoliopsida</taxon>
        <taxon>Ranunculales</taxon>
        <taxon>Ranunculaceae</taxon>
        <taxon>Thalictroideae</taxon>
        <taxon>Thalictrum</taxon>
    </lineage>
</organism>
<keyword evidence="9" id="KW-1185">Reference proteome</keyword>
<evidence type="ECO:0000256" key="4">
    <source>
        <dbReference type="ARBA" id="ARBA00023163"/>
    </source>
</evidence>
<dbReference type="Pfam" id="PF23569">
    <property type="entry name" value="NBD_SMAX1"/>
    <property type="match status" value="1"/>
</dbReference>
<dbReference type="PROSITE" id="PS51903">
    <property type="entry name" value="CLP_R"/>
    <property type="match status" value="1"/>
</dbReference>
<dbReference type="InterPro" id="IPR004176">
    <property type="entry name" value="Clp_R_N"/>
</dbReference>
<sequence>MRAGGCTVQQTLTSEAASVLKHSLGLARRRGHAQVTPLHVAATLLSSRASLLRRACLKSHPHSSSHPLQCRALELCFNVALNRLPTTPGPLLHGQPSLSNALIAALKRAQAHQRRGCIEQQQQQPLLTIKVELEQLIISILDDPSVSRVMREAGFSSTSVKNNLEDSSPSSVFQCYSNSNGILPSSCSPSPTDSHRDIINHSSFWQTHFLNYSSDQNPLLFSTPKKHLTSTLFKDSSNDKEEDLRLVVDVLLRKKKRNTVIVGDSMIATESLVTELIAKVERGDVPDELKLVHFIKFQFPPVSLRFMKKEDVEMKIADLRRKIGSLMSEGGAIIYVGDLKWAIEATSSEKDGRLSHGDTPGYSPSEHLVTEIGKLLSDYNTSNSKVWLMATADYQTYMKCQMKQPSLEVQWCLQAVSVPSGGLGLSLHASSGLDSRMTLLQNPPQLLETIMPIAPKEEQDKLNCCPECTSNFEKDAGFLKSGQQRTSSLLLKDMDKSSTNLPYWLQPQKSESYYKDDLAELRRKWNRLCYSLHHSRSNQIHSSSLLSNQSLSNKRCNVPSSYSWWPTSSQYNQNTTFPQSNSISFTESTSRPDRGTVQFGSQQSHPIDFGYGNAIHKDHLKGLSLESLGNKESKDEKITLSLGTSRFPETKIGEMDPRVLSKQLQDNLPWQSEAIPSITDALLKFKSTKTNGIWLLIRGDDWIGKMRLAQVIAESLCGSTNRLVHMNMRRDNHASSCSETLVAVVKKQESCVVLIEEIDYADSHFIELLSDCYNCSNSNEQVKRKTIFIVTKGASSSYEDRNKVYSNVVQMKLHVEDSISSGVLEIDHKRKAEWEISSTVKNKKTCDKKDILSEKVFSRQSSSNTLDLNMLAQEEDNEDDEFKSVPSDLTEETGMDNRTLNRLLESIEHRFHFSRNSTQLSQITENFMAKLNGTYEEVFGKEKKGKFSVDQLVLEVIVNGSGGIVLASFFEKWLKDIFQTSLQMVKKSGNEGCIRLSLGGKENSDGETGYMGSNLPKTIQVTFKK</sequence>
<feature type="domain" description="Clp R" evidence="7">
    <location>
        <begin position="8"/>
        <end position="170"/>
    </location>
</feature>
<dbReference type="SUPFAM" id="SSF52540">
    <property type="entry name" value="P-loop containing nucleoside triphosphate hydrolases"/>
    <property type="match status" value="1"/>
</dbReference>
<feature type="region of interest" description="Disordered" evidence="6">
    <location>
        <begin position="577"/>
        <end position="600"/>
    </location>
</feature>
<evidence type="ECO:0000256" key="2">
    <source>
        <dbReference type="ARBA" id="ARBA00022737"/>
    </source>
</evidence>
<name>A0A7J6V1V3_THATH</name>
<accession>A0A7J6V1V3</accession>